<evidence type="ECO:0000313" key="7">
    <source>
        <dbReference type="Proteomes" id="UP000034468"/>
    </source>
</evidence>
<dbReference type="Proteomes" id="UP000034253">
    <property type="component" value="Unassembled WGS sequence"/>
</dbReference>
<dbReference type="AlphaFoldDB" id="A0A0F8JW43"/>
<dbReference type="EMBL" id="JJPU01000181">
    <property type="protein sequence ID" value="KKG92442.1"/>
    <property type="molecule type" value="Genomic_DNA"/>
</dbReference>
<name>A0A0F8JW43_METMZ</name>
<comment type="caution">
    <text evidence="3">The sequence shown here is derived from an EMBL/GenBank/DDBJ whole genome shotgun (WGS) entry which is preliminary data.</text>
</comment>
<dbReference type="EMBL" id="JJPV01000134">
    <property type="protein sequence ID" value="KKG95829.1"/>
    <property type="molecule type" value="Genomic_DNA"/>
</dbReference>
<reference evidence="5 6" key="1">
    <citation type="journal article" date="2015" name="ISME J.">
        <title>Genomic and phenotypic differentiation among Methanosarcina mazei populations from Columbia River sediment.</title>
        <authorList>
            <person name="Youngblut N.D."/>
            <person name="Wirth J.S."/>
            <person name="Henriksen J.R."/>
            <person name="Smith M."/>
            <person name="Simon H."/>
            <person name="Metcalf W.W."/>
            <person name="Whitaker R.J."/>
        </authorList>
    </citation>
    <scope>NUCLEOTIDE SEQUENCE [LARGE SCALE GENOMIC DNA]</scope>
    <source>
        <strain evidence="2 8">3.H.M.1A.1</strain>
        <strain evidence="1 7">3.H.M.1B.1</strain>
        <strain evidence="3 5">3.H.M.1B.2</strain>
        <strain evidence="4 6">3.H.M.1B.5</strain>
    </source>
</reference>
<dbReference type="EMBL" id="JJPW01000005">
    <property type="protein sequence ID" value="KKH04026.1"/>
    <property type="molecule type" value="Genomic_DNA"/>
</dbReference>
<evidence type="ECO:0000313" key="4">
    <source>
        <dbReference type="EMBL" id="KKH04026.1"/>
    </source>
</evidence>
<evidence type="ECO:0000313" key="8">
    <source>
        <dbReference type="Proteomes" id="UP000034657"/>
    </source>
</evidence>
<evidence type="ECO:0000313" key="6">
    <source>
        <dbReference type="Proteomes" id="UP000034253"/>
    </source>
</evidence>
<dbReference type="Proteomes" id="UP000034468">
    <property type="component" value="Unassembled WGS sequence"/>
</dbReference>
<evidence type="ECO:0000313" key="3">
    <source>
        <dbReference type="EMBL" id="KKG95829.1"/>
    </source>
</evidence>
<evidence type="ECO:0000313" key="1">
    <source>
        <dbReference type="EMBL" id="KKG92442.1"/>
    </source>
</evidence>
<evidence type="ECO:0000313" key="5">
    <source>
        <dbReference type="Proteomes" id="UP000033835"/>
    </source>
</evidence>
<dbReference type="EMBL" id="JJPT01000005">
    <property type="protein sequence ID" value="KKG95440.1"/>
    <property type="molecule type" value="Genomic_DNA"/>
</dbReference>
<gene>
    <name evidence="4" type="ORF">DU56_16020</name>
    <name evidence="1" type="ORF">DU66_10620</name>
    <name evidence="3" type="ORF">DU68_16365</name>
    <name evidence="2" type="ORF">DU69_06270</name>
</gene>
<proteinExistence type="predicted"/>
<organism evidence="3 5">
    <name type="scientific">Methanosarcina mazei</name>
    <name type="common">Methanosarcina frisia</name>
    <dbReference type="NCBI Taxonomy" id="2209"/>
    <lineage>
        <taxon>Archaea</taxon>
        <taxon>Methanobacteriati</taxon>
        <taxon>Methanobacteriota</taxon>
        <taxon>Stenosarchaea group</taxon>
        <taxon>Methanomicrobia</taxon>
        <taxon>Methanosarcinales</taxon>
        <taxon>Methanosarcinaceae</taxon>
        <taxon>Methanosarcina</taxon>
    </lineage>
</organism>
<dbReference type="Proteomes" id="UP000033835">
    <property type="component" value="Unassembled WGS sequence"/>
</dbReference>
<evidence type="ECO:0000313" key="2">
    <source>
        <dbReference type="EMBL" id="KKG95440.1"/>
    </source>
</evidence>
<sequence>MNQKEFAKEFESQINDFCQMIYNNKPNQLGNLKRSFSFDYQNDVIISSMEQLDKFNHIINDITYYVDFKGRFSSEYIEEEVIRLLHKLLDDSTRASVYLQELYTNLYDKSDHEWFIITQLNNIELKKTTPFKLIDSTMKIMFQEDFLEESTAIKHKRQDQSVTNLLNMFLLPDSLDNWILKPCIYTNVKAGDKFKARDFAIDNFNTSINLLRLYFPNYKITIEGYISLSDNPINNSQNIISYDKTEGFRNLSPLKILPRFLKLDIELYKELEKLGIHNLSDNSEISKRIKECLYWYGLALDTSFLSAKLLNYVTILEHILKIKDEKTELSQRIADRCALFLETDFKKRKDVCEKIKDIYDLRSNIVHSGDIFDKNPMDKKPKKKIEDLRSNLELVNRAAEYARSVLLKLIKENNRFNGDFNAFIYELDDMKYKYTDPKV</sequence>
<dbReference type="RefSeq" id="WP_048039428.1">
    <property type="nucleotide sequence ID" value="NZ_JJPT01000005.1"/>
</dbReference>
<dbReference type="PATRIC" id="fig|2209.45.peg.2353"/>
<accession>A0A0F8JW43</accession>
<dbReference type="Proteomes" id="UP000034657">
    <property type="component" value="Unassembled WGS sequence"/>
</dbReference>
<protein>
    <submittedName>
        <fullName evidence="3">Uncharacterized protein</fullName>
    </submittedName>
</protein>